<dbReference type="Gene3D" id="1.10.10.10">
    <property type="entry name" value="Winged helix-like DNA-binding domain superfamily/Winged helix DNA-binding domain"/>
    <property type="match status" value="1"/>
</dbReference>
<comment type="similarity">
    <text evidence="1">Belongs to the sigma-70 factor family. ECF subfamily.</text>
</comment>
<dbReference type="InterPro" id="IPR036388">
    <property type="entry name" value="WH-like_DNA-bd_sf"/>
</dbReference>
<keyword evidence="2" id="KW-0805">Transcription regulation</keyword>
<evidence type="ECO:0000259" key="6">
    <source>
        <dbReference type="Pfam" id="PF08281"/>
    </source>
</evidence>
<evidence type="ECO:0000256" key="3">
    <source>
        <dbReference type="ARBA" id="ARBA00023082"/>
    </source>
</evidence>
<keyword evidence="7" id="KW-0240">DNA-directed RNA polymerase</keyword>
<organism evidence="7 8">
    <name type="scientific">Dyadobacter endophyticus</name>
    <dbReference type="NCBI Taxonomy" id="1749036"/>
    <lineage>
        <taxon>Bacteria</taxon>
        <taxon>Pseudomonadati</taxon>
        <taxon>Bacteroidota</taxon>
        <taxon>Cytophagia</taxon>
        <taxon>Cytophagales</taxon>
        <taxon>Spirosomataceae</taxon>
        <taxon>Dyadobacter</taxon>
    </lineage>
</organism>
<evidence type="ECO:0000256" key="1">
    <source>
        <dbReference type="ARBA" id="ARBA00010641"/>
    </source>
</evidence>
<dbReference type="Pfam" id="PF04542">
    <property type="entry name" value="Sigma70_r2"/>
    <property type="match status" value="1"/>
</dbReference>
<name>A0ABQ1YNX1_9BACT</name>
<dbReference type="Pfam" id="PF08281">
    <property type="entry name" value="Sigma70_r4_2"/>
    <property type="match status" value="1"/>
</dbReference>
<dbReference type="SUPFAM" id="SSF88659">
    <property type="entry name" value="Sigma3 and sigma4 domains of RNA polymerase sigma factors"/>
    <property type="match status" value="1"/>
</dbReference>
<dbReference type="Proteomes" id="UP000600214">
    <property type="component" value="Unassembled WGS sequence"/>
</dbReference>
<feature type="domain" description="RNA polymerase sigma factor 70 region 4 type 2" evidence="6">
    <location>
        <begin position="128"/>
        <end position="175"/>
    </location>
</feature>
<dbReference type="InterPro" id="IPR013324">
    <property type="entry name" value="RNA_pol_sigma_r3/r4-like"/>
</dbReference>
<evidence type="ECO:0000313" key="8">
    <source>
        <dbReference type="Proteomes" id="UP000600214"/>
    </source>
</evidence>
<dbReference type="InterPro" id="IPR014284">
    <property type="entry name" value="RNA_pol_sigma-70_dom"/>
</dbReference>
<dbReference type="SUPFAM" id="SSF88946">
    <property type="entry name" value="Sigma2 domain of RNA polymerase sigma factors"/>
    <property type="match status" value="1"/>
</dbReference>
<feature type="domain" description="RNA polymerase sigma-70 region 2" evidence="5">
    <location>
        <begin position="26"/>
        <end position="95"/>
    </location>
</feature>
<evidence type="ECO:0000256" key="2">
    <source>
        <dbReference type="ARBA" id="ARBA00023015"/>
    </source>
</evidence>
<keyword evidence="3" id="KW-0731">Sigma factor</keyword>
<dbReference type="PANTHER" id="PTHR43133">
    <property type="entry name" value="RNA POLYMERASE ECF-TYPE SIGMA FACTO"/>
    <property type="match status" value="1"/>
</dbReference>
<dbReference type="InterPro" id="IPR013249">
    <property type="entry name" value="RNA_pol_sigma70_r4_t2"/>
</dbReference>
<evidence type="ECO:0000259" key="5">
    <source>
        <dbReference type="Pfam" id="PF04542"/>
    </source>
</evidence>
<dbReference type="NCBIfam" id="TIGR02937">
    <property type="entry name" value="sigma70-ECF"/>
    <property type="match status" value="1"/>
</dbReference>
<comment type="caution">
    <text evidence="7">The sequence shown here is derived from an EMBL/GenBank/DDBJ whole genome shotgun (WGS) entry which is preliminary data.</text>
</comment>
<dbReference type="Gene3D" id="1.10.1740.10">
    <property type="match status" value="1"/>
</dbReference>
<accession>A0ABQ1YNX1</accession>
<dbReference type="RefSeq" id="WP_188931765.1">
    <property type="nucleotide sequence ID" value="NZ_BMIA01000001.1"/>
</dbReference>
<gene>
    <name evidence="7" type="ORF">GCM10007423_22810</name>
</gene>
<dbReference type="InterPro" id="IPR039425">
    <property type="entry name" value="RNA_pol_sigma-70-like"/>
</dbReference>
<proteinExistence type="inferred from homology"/>
<dbReference type="GO" id="GO:0000428">
    <property type="term" value="C:DNA-directed RNA polymerase complex"/>
    <property type="evidence" value="ECO:0007669"/>
    <property type="project" value="UniProtKB-KW"/>
</dbReference>
<sequence length="186" mass="21712">MNKSTFSDDQLVDLIAADDTEAFKILFDKYYSTLARILMRYSDDPELIKDWVQDIFVMLWETRAQLQGYQIANFKAYFIVMARNYAMRVLSRKKRGVLVFIREMERCDVPDNTLCESLDEAELQLMHDAALAKLPQKTQQAYLLNRHKGLTYGKIADKMGISVKTVEAHISRTIAFLRQELVIYLR</sequence>
<dbReference type="InterPro" id="IPR007627">
    <property type="entry name" value="RNA_pol_sigma70_r2"/>
</dbReference>
<evidence type="ECO:0000313" key="7">
    <source>
        <dbReference type="EMBL" id="GGH32931.1"/>
    </source>
</evidence>
<keyword evidence="4" id="KW-0804">Transcription</keyword>
<dbReference type="EMBL" id="BMIA01000001">
    <property type="protein sequence ID" value="GGH32931.1"/>
    <property type="molecule type" value="Genomic_DNA"/>
</dbReference>
<keyword evidence="8" id="KW-1185">Reference proteome</keyword>
<evidence type="ECO:0000256" key="4">
    <source>
        <dbReference type="ARBA" id="ARBA00023163"/>
    </source>
</evidence>
<dbReference type="InterPro" id="IPR013325">
    <property type="entry name" value="RNA_pol_sigma_r2"/>
</dbReference>
<reference evidence="8" key="1">
    <citation type="journal article" date="2019" name="Int. J. Syst. Evol. Microbiol.">
        <title>The Global Catalogue of Microorganisms (GCM) 10K type strain sequencing project: providing services to taxonomists for standard genome sequencing and annotation.</title>
        <authorList>
            <consortium name="The Broad Institute Genomics Platform"/>
            <consortium name="The Broad Institute Genome Sequencing Center for Infectious Disease"/>
            <person name="Wu L."/>
            <person name="Ma J."/>
        </authorList>
    </citation>
    <scope>NUCLEOTIDE SEQUENCE [LARGE SCALE GENOMIC DNA]</scope>
    <source>
        <strain evidence="8">CGMCC 1.15288</strain>
    </source>
</reference>
<dbReference type="PANTHER" id="PTHR43133:SF46">
    <property type="entry name" value="RNA POLYMERASE SIGMA-70 FACTOR ECF SUBFAMILY"/>
    <property type="match status" value="1"/>
</dbReference>
<protein>
    <submittedName>
        <fullName evidence="7">DNA-directed RNA polymerase sigma-70 factor</fullName>
    </submittedName>
</protein>